<organism evidence="10 11">
    <name type="scientific">Sulfoacidibacillus thermotolerans</name>
    <name type="common">Acidibacillus sulfuroxidans</name>
    <dbReference type="NCBI Taxonomy" id="1765684"/>
    <lineage>
        <taxon>Bacteria</taxon>
        <taxon>Bacillati</taxon>
        <taxon>Bacillota</taxon>
        <taxon>Bacilli</taxon>
        <taxon>Bacillales</taxon>
        <taxon>Alicyclobacillaceae</taxon>
        <taxon>Sulfoacidibacillus</taxon>
    </lineage>
</organism>
<sequence length="383" mass="42642">MIKDGHISSMQLIAIMLIIIIGKGLDSAILILIHWGHSAPELLMLVGEIGIVTIVALQLPLFKDPNKNLIDLLIDTFGGVMGSLFGFSLFTSLLLDLAMNVYYDIEQIRVVFLPTTPPNLVLFLSIVAMIIPAYYGIEVLGRTNLIMFALMMVVILSLIAISFTLINIDYMPPLLGPGIPQLLKQGVLHSGFFGEYLVYLMLRPYVRSYRSFRNSFYIIAGISILFGAIGLVIIQLVFPYPIDDHLFFPFIELAKLIYFGRFIQHIEAVYAVTWLAVTFARLSLLLYVLSLMAASVARTPHFRRFAPSIGAMIYYGALLPPTLSDAIDFKDIMLEKRGFPFYGGIAILFLIVGYLKKWRNKPNGGQNPSAEQQAAPDAATVQP</sequence>
<evidence type="ECO:0000256" key="1">
    <source>
        <dbReference type="ARBA" id="ARBA00004141"/>
    </source>
</evidence>
<keyword evidence="6 9" id="KW-1133">Transmembrane helix</keyword>
<feature type="transmembrane region" description="Helical" evidence="9">
    <location>
        <begin position="144"/>
        <end position="166"/>
    </location>
</feature>
<dbReference type="EMBL" id="MPDK01000024">
    <property type="protein sequence ID" value="PWI56870.1"/>
    <property type="molecule type" value="Genomic_DNA"/>
</dbReference>
<feature type="transmembrane region" description="Helical" evidence="9">
    <location>
        <begin position="74"/>
        <end position="99"/>
    </location>
</feature>
<keyword evidence="3" id="KW-0813">Transport</keyword>
<comment type="caution">
    <text evidence="10">The sequence shown here is derived from an EMBL/GenBank/DDBJ whole genome shotgun (WGS) entry which is preliminary data.</text>
</comment>
<evidence type="ECO:0000256" key="6">
    <source>
        <dbReference type="ARBA" id="ARBA00022989"/>
    </source>
</evidence>
<evidence type="ECO:0000256" key="8">
    <source>
        <dbReference type="SAM" id="MobiDB-lite"/>
    </source>
</evidence>
<dbReference type="AlphaFoldDB" id="A0A2U3D6G6"/>
<keyword evidence="4" id="KW-0309">Germination</keyword>
<dbReference type="RefSeq" id="WP_109431367.1">
    <property type="nucleotide sequence ID" value="NZ_MPDK01000024.1"/>
</dbReference>
<feature type="compositionally biased region" description="Polar residues" evidence="8">
    <location>
        <begin position="363"/>
        <end position="372"/>
    </location>
</feature>
<name>A0A2U3D6G6_SULT2</name>
<keyword evidence="5 9" id="KW-0812">Transmembrane</keyword>
<dbReference type="InterPro" id="IPR004761">
    <property type="entry name" value="Spore_GerAB"/>
</dbReference>
<dbReference type="PANTHER" id="PTHR34975:SF2">
    <property type="entry name" value="SPORE GERMINATION PROTEIN A2"/>
    <property type="match status" value="1"/>
</dbReference>
<evidence type="ECO:0000256" key="2">
    <source>
        <dbReference type="ARBA" id="ARBA00007998"/>
    </source>
</evidence>
<dbReference type="PANTHER" id="PTHR34975">
    <property type="entry name" value="SPORE GERMINATION PROTEIN A2"/>
    <property type="match status" value="1"/>
</dbReference>
<feature type="transmembrane region" description="Helical" evidence="9">
    <location>
        <begin position="214"/>
        <end position="238"/>
    </location>
</feature>
<feature type="transmembrane region" description="Helical" evidence="9">
    <location>
        <begin position="268"/>
        <end position="289"/>
    </location>
</feature>
<dbReference type="GO" id="GO:0009847">
    <property type="term" value="P:spore germination"/>
    <property type="evidence" value="ECO:0007669"/>
    <property type="project" value="InterPro"/>
</dbReference>
<proteinExistence type="inferred from homology"/>
<feature type="transmembrane region" description="Helical" evidence="9">
    <location>
        <begin position="42"/>
        <end position="62"/>
    </location>
</feature>
<evidence type="ECO:0000256" key="3">
    <source>
        <dbReference type="ARBA" id="ARBA00022448"/>
    </source>
</evidence>
<keyword evidence="7 9" id="KW-0472">Membrane</keyword>
<evidence type="ECO:0000256" key="4">
    <source>
        <dbReference type="ARBA" id="ARBA00022544"/>
    </source>
</evidence>
<evidence type="ECO:0000256" key="9">
    <source>
        <dbReference type="SAM" id="Phobius"/>
    </source>
</evidence>
<feature type="transmembrane region" description="Helical" evidence="9">
    <location>
        <begin position="119"/>
        <end position="137"/>
    </location>
</feature>
<accession>A0A2U3D6G6</accession>
<dbReference type="Proteomes" id="UP000245380">
    <property type="component" value="Unassembled WGS sequence"/>
</dbReference>
<comment type="similarity">
    <text evidence="2">Belongs to the amino acid-polyamine-organocation (APC) superfamily. Spore germination protein (SGP) (TC 2.A.3.9) family.</text>
</comment>
<evidence type="ECO:0000313" key="11">
    <source>
        <dbReference type="Proteomes" id="UP000245380"/>
    </source>
</evidence>
<evidence type="ECO:0000313" key="10">
    <source>
        <dbReference type="EMBL" id="PWI56870.1"/>
    </source>
</evidence>
<reference evidence="10 11" key="1">
    <citation type="submission" date="2016-11" db="EMBL/GenBank/DDBJ databases">
        <title>Comparative genomics of Acidibacillus ferroxidans species.</title>
        <authorList>
            <person name="Oliveira G."/>
            <person name="Nunes G."/>
            <person name="Oliveira R."/>
            <person name="Araujo F."/>
            <person name="Salim A."/>
            <person name="Scholte L."/>
            <person name="Morais D."/>
            <person name="Nancucheo I."/>
            <person name="Johnson D.B."/>
            <person name="Grail B."/>
            <person name="Bittencourt J."/>
            <person name="Valadares R."/>
        </authorList>
    </citation>
    <scope>NUCLEOTIDE SEQUENCE [LARGE SCALE GENOMIC DNA]</scope>
    <source>
        <strain evidence="10 11">Y002</strain>
    </source>
</reference>
<evidence type="ECO:0000256" key="7">
    <source>
        <dbReference type="ARBA" id="ARBA00023136"/>
    </source>
</evidence>
<protein>
    <submittedName>
        <fullName evidence="10">Uncharacterized protein</fullName>
    </submittedName>
</protein>
<dbReference type="GO" id="GO:0016020">
    <property type="term" value="C:membrane"/>
    <property type="evidence" value="ECO:0007669"/>
    <property type="project" value="UniProtKB-SubCell"/>
</dbReference>
<gene>
    <name evidence="10" type="ORF">BM613_11585</name>
</gene>
<feature type="transmembrane region" description="Helical" evidence="9">
    <location>
        <begin position="301"/>
        <end position="319"/>
    </location>
</feature>
<keyword evidence="11" id="KW-1185">Reference proteome</keyword>
<feature type="transmembrane region" description="Helical" evidence="9">
    <location>
        <begin position="186"/>
        <end position="202"/>
    </location>
</feature>
<feature type="region of interest" description="Disordered" evidence="8">
    <location>
        <begin position="363"/>
        <end position="383"/>
    </location>
</feature>
<feature type="transmembrane region" description="Helical" evidence="9">
    <location>
        <begin position="339"/>
        <end position="355"/>
    </location>
</feature>
<dbReference type="OrthoDB" id="1675410at2"/>
<evidence type="ECO:0000256" key="5">
    <source>
        <dbReference type="ARBA" id="ARBA00022692"/>
    </source>
</evidence>
<dbReference type="Pfam" id="PF03845">
    <property type="entry name" value="Spore_permease"/>
    <property type="match status" value="1"/>
</dbReference>
<comment type="subcellular location">
    <subcellularLocation>
        <location evidence="1">Membrane</location>
        <topology evidence="1">Multi-pass membrane protein</topology>
    </subcellularLocation>
</comment>
<feature type="transmembrane region" description="Helical" evidence="9">
    <location>
        <begin position="12"/>
        <end position="36"/>
    </location>
</feature>